<organism evidence="1 2">
    <name type="scientific">Paracoccus methylovorus</name>
    <dbReference type="NCBI Taxonomy" id="2812658"/>
    <lineage>
        <taxon>Bacteria</taxon>
        <taxon>Pseudomonadati</taxon>
        <taxon>Pseudomonadota</taxon>
        <taxon>Alphaproteobacteria</taxon>
        <taxon>Rhodobacterales</taxon>
        <taxon>Paracoccaceae</taxon>
        <taxon>Paracoccus</taxon>
    </lineage>
</organism>
<name>A0ABX7JEL3_9RHOB</name>
<reference evidence="1 2" key="1">
    <citation type="submission" date="2021-02" db="EMBL/GenBank/DDBJ databases">
        <title>Paracoccus methylovroum sp.nov., a new methanol and methylamine utilizing methylotrophic denitrifer.</title>
        <authorList>
            <person name="Timsy T."/>
            <person name="Behrendt U."/>
            <person name="Ulrich A."/>
            <person name="Spanner T."/>
            <person name="Foesel B.U."/>
            <person name="Horn M.A."/>
            <person name="Kolb S."/>
        </authorList>
    </citation>
    <scope>NUCLEOTIDE SEQUENCE [LARGE SCALE GENOMIC DNA]</scope>
    <source>
        <strain evidence="1 2">H4-D09</strain>
    </source>
</reference>
<evidence type="ECO:0000313" key="2">
    <source>
        <dbReference type="Proteomes" id="UP000663629"/>
    </source>
</evidence>
<protein>
    <submittedName>
        <fullName evidence="1">Uncharacterized protein</fullName>
    </submittedName>
</protein>
<keyword evidence="2" id="KW-1185">Reference proteome</keyword>
<dbReference type="Proteomes" id="UP000663629">
    <property type="component" value="Chromosome 1"/>
</dbReference>
<dbReference type="RefSeq" id="WP_205293699.1">
    <property type="nucleotide sequence ID" value="NZ_CP070368.1"/>
</dbReference>
<dbReference type="EMBL" id="CP070368">
    <property type="protein sequence ID" value="QRZ12671.1"/>
    <property type="molecule type" value="Genomic_DNA"/>
</dbReference>
<sequence>MDTLAIGIVHEARAMDPALEAPAVLRGKGFLPTAEGEKPEGCEVRHG</sequence>
<proteinExistence type="predicted"/>
<evidence type="ECO:0000313" key="1">
    <source>
        <dbReference type="EMBL" id="QRZ12671.1"/>
    </source>
</evidence>
<gene>
    <name evidence="1" type="ORF">JWJ88_08615</name>
</gene>
<accession>A0ABX7JEL3</accession>